<evidence type="ECO:0000259" key="3">
    <source>
        <dbReference type="Pfam" id="PF08707"/>
    </source>
</evidence>
<dbReference type="Proteomes" id="UP000199041">
    <property type="component" value="Unassembled WGS sequence"/>
</dbReference>
<evidence type="ECO:0000313" key="5">
    <source>
        <dbReference type="EMBL" id="SEA59536.1"/>
    </source>
</evidence>
<dbReference type="OrthoDB" id="1522635at2"/>
<dbReference type="GO" id="GO:0016817">
    <property type="term" value="F:hydrolase activity, acting on acid anhydrides"/>
    <property type="evidence" value="ECO:0007669"/>
    <property type="project" value="InterPro"/>
</dbReference>
<dbReference type="STRING" id="551991.SAMN05192529_13149"/>
<dbReference type="RefSeq" id="WP_091401066.1">
    <property type="nucleotide sequence ID" value="NZ_FNQY01000031.1"/>
</dbReference>
<dbReference type="PANTHER" id="PTHR34985">
    <property type="entry name" value="SLR0554 PROTEIN"/>
    <property type="match status" value="1"/>
</dbReference>
<gene>
    <name evidence="5" type="ORF">SAMN05192529_13149</name>
</gene>
<dbReference type="AlphaFoldDB" id="A0A1H4CGI7"/>
<feature type="domain" description="Primase C-terminal 2" evidence="3">
    <location>
        <begin position="214"/>
        <end position="282"/>
    </location>
</feature>
<dbReference type="EMBL" id="FNQY01000031">
    <property type="protein sequence ID" value="SEA59536.1"/>
    <property type="molecule type" value="Genomic_DNA"/>
</dbReference>
<evidence type="ECO:0000259" key="2">
    <source>
        <dbReference type="Pfam" id="PF05272"/>
    </source>
</evidence>
<dbReference type="Pfam" id="PF08800">
    <property type="entry name" value="BT4734-like_N"/>
    <property type="match status" value="1"/>
</dbReference>
<evidence type="ECO:0000256" key="1">
    <source>
        <dbReference type="SAM" id="MobiDB-lite"/>
    </source>
</evidence>
<dbReference type="InterPro" id="IPR014819">
    <property type="entry name" value="PriCT_2"/>
</dbReference>
<dbReference type="InterPro" id="IPR014907">
    <property type="entry name" value="BT4734-like_N"/>
</dbReference>
<dbReference type="InterPro" id="IPR007936">
    <property type="entry name" value="VapE-like_dom"/>
</dbReference>
<reference evidence="5 6" key="1">
    <citation type="submission" date="2016-10" db="EMBL/GenBank/DDBJ databases">
        <authorList>
            <person name="de Groot N.N."/>
        </authorList>
    </citation>
    <scope>NUCLEOTIDE SEQUENCE [LARGE SCALE GENOMIC DNA]</scope>
    <source>
        <strain evidence="5 6">Vu-144</strain>
    </source>
</reference>
<dbReference type="PANTHER" id="PTHR34985:SF1">
    <property type="entry name" value="SLR0554 PROTEIN"/>
    <property type="match status" value="1"/>
</dbReference>
<sequence>MQTPNISIYSLAKEVAEKETIPLDMFLDKVQDGYWQDIVSPIRVLPTKEQRADLKKRTAPAVTISGQFERRASNALVKHSGFIAIDIDGLEGPGELNAVRAMVEKDPHVYASFASISGRGLCLLFKITPGKHKESFMGISDYMYNTYNVIVDASGSDVSRLRFVSFDPALFRNETALKWTKYPKTREPKKLDKVIYAHNDFEEILKEIDRRGISLCDGYEEWLRIGFAFADQFGEGGRNYFRHVSQYSYKFNERTCEKQYDNCLKAHGAGRKATIATFYYYCKQAGIEVYSQRTKTIAYSASQGKKGGLNAQQVAKNLAQFEGIQGDDVQQIAQSVMDNNIQLNEDGPIEQLELWLRQNYDLRRNEITRMVEDGGFKIEEKELNSIWIKANKVLGKTSFDTLKRLIGSDFVADYNPFKEFVTQNIERGKDGGHIKKLLSSIETPDPEYLQYFGTKWIVSIISAIFDQPSDLDLILVGGEHGTGKTYWFNHLLPEGLTSYFAQSNLDEAKDGEILMTKKLIILDDEMGGKSKKDSKRFKTLTSQRIFSIREPYGMVHRDLRRLAVLCGSSNEDDVIDDPTGNRRKIPILLTGINHNIFNDVDKTDVFMEAYHLWKSGFDWKVLSKEDKAYLNKHIAQFEAVSNERELIQLMFENGPVEMPASEIESKIRGRFGVTRLTVKRIGMELKRLGFEQRVVWKAGAAQRVWMVQEISILSSTTSTEPPPFPPYEPAKPKQPVQQQIFFNPDNNSRNEYYQ</sequence>
<keyword evidence="6" id="KW-1185">Reference proteome</keyword>
<dbReference type="Pfam" id="PF05272">
    <property type="entry name" value="VapE-like_dom"/>
    <property type="match status" value="1"/>
</dbReference>
<feature type="compositionally biased region" description="Polar residues" evidence="1">
    <location>
        <begin position="736"/>
        <end position="754"/>
    </location>
</feature>
<feature type="compositionally biased region" description="Pro residues" evidence="1">
    <location>
        <begin position="720"/>
        <end position="729"/>
    </location>
</feature>
<evidence type="ECO:0000259" key="4">
    <source>
        <dbReference type="Pfam" id="PF08800"/>
    </source>
</evidence>
<proteinExistence type="predicted"/>
<accession>A0A1H4CGI7</accession>
<dbReference type="Pfam" id="PF08707">
    <property type="entry name" value="PriCT_2"/>
    <property type="match status" value="1"/>
</dbReference>
<feature type="region of interest" description="Disordered" evidence="1">
    <location>
        <begin position="716"/>
        <end position="754"/>
    </location>
</feature>
<evidence type="ECO:0000313" key="6">
    <source>
        <dbReference type="Proteomes" id="UP000199041"/>
    </source>
</evidence>
<protein>
    <submittedName>
        <fullName evidence="5">Primase C terminal 2 (PriCT-2)</fullName>
    </submittedName>
</protein>
<name>A0A1H4CGI7_9BACT</name>
<organism evidence="5 6">
    <name type="scientific">Arachidicoccus rhizosphaerae</name>
    <dbReference type="NCBI Taxonomy" id="551991"/>
    <lineage>
        <taxon>Bacteria</taxon>
        <taxon>Pseudomonadati</taxon>
        <taxon>Bacteroidota</taxon>
        <taxon>Chitinophagia</taxon>
        <taxon>Chitinophagales</taxon>
        <taxon>Chitinophagaceae</taxon>
        <taxon>Arachidicoccus</taxon>
    </lineage>
</organism>
<feature type="domain" description="BT4734-like N-terminal" evidence="4">
    <location>
        <begin position="55"/>
        <end position="171"/>
    </location>
</feature>
<feature type="domain" description="Virulence-associated protein E-like" evidence="2">
    <location>
        <begin position="435"/>
        <end position="637"/>
    </location>
</feature>